<proteinExistence type="predicted"/>
<evidence type="ECO:0000313" key="7">
    <source>
        <dbReference type="EMBL" id="CAD8263836.1"/>
    </source>
</evidence>
<feature type="transmembrane region" description="Helical" evidence="6">
    <location>
        <begin position="356"/>
        <end position="374"/>
    </location>
</feature>
<evidence type="ECO:0000256" key="1">
    <source>
        <dbReference type="ARBA" id="ARBA00004141"/>
    </source>
</evidence>
<dbReference type="InterPro" id="IPR002781">
    <property type="entry name" value="TM_pro_TauE-like"/>
</dbReference>
<evidence type="ECO:0000256" key="5">
    <source>
        <dbReference type="SAM" id="MobiDB-lite"/>
    </source>
</evidence>
<feature type="transmembrane region" description="Helical" evidence="6">
    <location>
        <begin position="386"/>
        <end position="409"/>
    </location>
</feature>
<evidence type="ECO:0000256" key="2">
    <source>
        <dbReference type="ARBA" id="ARBA00022692"/>
    </source>
</evidence>
<gene>
    <name evidence="7" type="ORF">PPYR1160_LOCUS13339</name>
</gene>
<accession>A0A7R9YF13</accession>
<dbReference type="PANTHER" id="PTHR31154">
    <property type="entry name" value="MEMBRANE TRANSPORTER PROTEIN"/>
    <property type="match status" value="1"/>
</dbReference>
<keyword evidence="3 6" id="KW-1133">Transmembrane helix</keyword>
<keyword evidence="4 6" id="KW-0472">Membrane</keyword>
<protein>
    <submittedName>
        <fullName evidence="7">Uncharacterized protein</fullName>
    </submittedName>
</protein>
<dbReference type="AlphaFoldDB" id="A0A7R9YF13"/>
<feature type="transmembrane region" description="Helical" evidence="6">
    <location>
        <begin position="98"/>
        <end position="130"/>
    </location>
</feature>
<evidence type="ECO:0000256" key="4">
    <source>
        <dbReference type="ARBA" id="ARBA00023136"/>
    </source>
</evidence>
<feature type="transmembrane region" description="Helical" evidence="6">
    <location>
        <begin position="327"/>
        <end position="349"/>
    </location>
</feature>
<feature type="transmembrane region" description="Helical" evidence="6">
    <location>
        <begin position="193"/>
        <end position="213"/>
    </location>
</feature>
<feature type="region of interest" description="Disordered" evidence="5">
    <location>
        <begin position="470"/>
        <end position="526"/>
    </location>
</feature>
<feature type="transmembrane region" description="Helical" evidence="6">
    <location>
        <begin position="59"/>
        <end position="78"/>
    </location>
</feature>
<name>A0A7R9YF13_9STRA</name>
<evidence type="ECO:0000256" key="6">
    <source>
        <dbReference type="SAM" id="Phobius"/>
    </source>
</evidence>
<dbReference type="Pfam" id="PF01925">
    <property type="entry name" value="TauE"/>
    <property type="match status" value="1"/>
</dbReference>
<dbReference type="EMBL" id="HBEA01017568">
    <property type="protein sequence ID" value="CAD8263836.1"/>
    <property type="molecule type" value="Transcribed_RNA"/>
</dbReference>
<dbReference type="GO" id="GO:0016020">
    <property type="term" value="C:membrane"/>
    <property type="evidence" value="ECO:0007669"/>
    <property type="project" value="UniProtKB-SubCell"/>
</dbReference>
<dbReference type="PANTHER" id="PTHR31154:SF4">
    <property type="entry name" value="MEMBRANE TRANSPORTER PROTEIN"/>
    <property type="match status" value="1"/>
</dbReference>
<reference evidence="7" key="1">
    <citation type="submission" date="2021-01" db="EMBL/GenBank/DDBJ databases">
        <authorList>
            <person name="Corre E."/>
            <person name="Pelletier E."/>
            <person name="Niang G."/>
            <person name="Scheremetjew M."/>
            <person name="Finn R."/>
            <person name="Kale V."/>
            <person name="Holt S."/>
            <person name="Cochrane G."/>
            <person name="Meng A."/>
            <person name="Brown T."/>
            <person name="Cohen L."/>
        </authorList>
    </citation>
    <scope>NUCLEOTIDE SEQUENCE</scope>
    <source>
        <strain evidence="7">CCMP2078</strain>
    </source>
</reference>
<organism evidence="7">
    <name type="scientific">Pinguiococcus pyrenoidosus</name>
    <dbReference type="NCBI Taxonomy" id="172671"/>
    <lineage>
        <taxon>Eukaryota</taxon>
        <taxon>Sar</taxon>
        <taxon>Stramenopiles</taxon>
        <taxon>Ochrophyta</taxon>
        <taxon>Pinguiophyceae</taxon>
        <taxon>Pinguiochrysidales</taxon>
        <taxon>Pinguiochrysidaceae</taxon>
        <taxon>Pinguiococcus</taxon>
    </lineage>
</organism>
<keyword evidence="2 6" id="KW-0812">Transmembrane</keyword>
<feature type="transmembrane region" description="Helical" evidence="6">
    <location>
        <begin position="167"/>
        <end position="186"/>
    </location>
</feature>
<evidence type="ECO:0000256" key="3">
    <source>
        <dbReference type="ARBA" id="ARBA00022989"/>
    </source>
</evidence>
<comment type="subcellular location">
    <subcellularLocation>
        <location evidence="1">Membrane</location>
        <topology evidence="1">Multi-pass membrane protein</topology>
    </subcellularLocation>
</comment>
<sequence>MAKMESRPLLGSYNFRQPADSSPQSFWRKYVWVGQDREPEYIPDEASFWHRFLLKRRNLVALLVPLVIMQACWWSYTIATDSFYMFTERSGDSNIPRWYLPLTMVAGAAIAGVAGQGGSVIAFPVMTLLFHLRPHVARDFSMLIQSVGGAATVTAFLIMKVRIAKRAAFWSFVGSVPGVILGMEYIGPFIHPALAKMVFVSTLCAFAFALYTLNNQPDRKLFSMVPNWHMGERFVHVVGDFGFKVNWKAAAMVLCGFVGGMSASISGSGPDLITFATTTLLFGVSEKTACTTSMLCMVATSWVGVLWEGFLSNALGVRPGASLAPEALGFWFVVIPVSAFAGPLGGFVGSNMHRSAIANIVIAIDLIQFFTAWITIQPWSAATTSFPGVLCATSFAILVGGGTFCWWLANFGQRLACQEAHKLRQAQRFGLRCPTYTMLGGMQSSPFAIPVKPGARVADRYGSTLSYKRGRMSSDEAPTASTASDSDQEGAGDRLEDLENSFPSADRLQELDRSYPSTDSLPSANRFGIPTVDEVLEF</sequence>
<feature type="transmembrane region" description="Helical" evidence="6">
    <location>
        <begin position="288"/>
        <end position="307"/>
    </location>
</feature>